<dbReference type="EMBL" id="AP019400">
    <property type="protein sequence ID" value="BBI34627.1"/>
    <property type="molecule type" value="Genomic_DNA"/>
</dbReference>
<evidence type="ECO:0000313" key="2">
    <source>
        <dbReference type="Proteomes" id="UP000289856"/>
    </source>
</evidence>
<keyword evidence="2" id="KW-1185">Reference proteome</keyword>
<evidence type="ECO:0000313" key="1">
    <source>
        <dbReference type="EMBL" id="BBI34627.1"/>
    </source>
</evidence>
<dbReference type="AlphaFoldDB" id="A0A3T1D952"/>
<protein>
    <submittedName>
        <fullName evidence="1">Uncharacterized protein</fullName>
    </submittedName>
</protein>
<proteinExistence type="predicted"/>
<accession>A0A3T1D952</accession>
<dbReference type="RefSeq" id="WP_130612268.1">
    <property type="nucleotide sequence ID" value="NZ_AP019400.1"/>
</dbReference>
<organism evidence="1 2">
    <name type="scientific">Cohnella abietis</name>
    <dbReference type="NCBI Taxonomy" id="2507935"/>
    <lineage>
        <taxon>Bacteria</taxon>
        <taxon>Bacillati</taxon>
        <taxon>Bacillota</taxon>
        <taxon>Bacilli</taxon>
        <taxon>Bacillales</taxon>
        <taxon>Paenibacillaceae</taxon>
        <taxon>Cohnella</taxon>
    </lineage>
</organism>
<dbReference type="KEGG" id="cohn:KCTCHS21_40260"/>
<dbReference type="Gene3D" id="6.20.120.50">
    <property type="match status" value="1"/>
</dbReference>
<dbReference type="InterPro" id="IPR021377">
    <property type="entry name" value="DUF3006"/>
</dbReference>
<dbReference type="Pfam" id="PF11213">
    <property type="entry name" value="DUF3006"/>
    <property type="match status" value="1"/>
</dbReference>
<dbReference type="OrthoDB" id="164847at2"/>
<reference evidence="1 2" key="1">
    <citation type="submission" date="2019-01" db="EMBL/GenBank/DDBJ databases">
        <title>Complete genome sequence of Cohnella hallensis HS21 isolated from Korean fir (Abies koreana) rhizospheric soil.</title>
        <authorList>
            <person name="Jiang L."/>
            <person name="Kang S.W."/>
            <person name="Kim S."/>
            <person name="Jung J."/>
            <person name="Kim C.Y."/>
            <person name="Kim D.H."/>
            <person name="Kim S.W."/>
            <person name="Lee J."/>
        </authorList>
    </citation>
    <scope>NUCLEOTIDE SEQUENCE [LARGE SCALE GENOMIC DNA]</scope>
    <source>
        <strain evidence="1 2">HS21</strain>
    </source>
</reference>
<dbReference type="Proteomes" id="UP000289856">
    <property type="component" value="Chromosome"/>
</dbReference>
<sequence>MEKGIIDRFEGNIAVIEINGITREFPKASLPKGSKAGDCVEIEAGEIRLDTEETTKRKKEIKDLMDELFE</sequence>
<name>A0A3T1D952_9BACL</name>
<gene>
    <name evidence="1" type="ORF">KCTCHS21_40260</name>
</gene>